<proteinExistence type="predicted"/>
<organism evidence="1 2">
    <name type="scientific">Sphingobium algorifonticola</name>
    <dbReference type="NCBI Taxonomy" id="2008318"/>
    <lineage>
        <taxon>Bacteria</taxon>
        <taxon>Pseudomonadati</taxon>
        <taxon>Pseudomonadota</taxon>
        <taxon>Alphaproteobacteria</taxon>
        <taxon>Sphingomonadales</taxon>
        <taxon>Sphingomonadaceae</taxon>
        <taxon>Sphingobium</taxon>
    </lineage>
</organism>
<reference evidence="1 2" key="1">
    <citation type="submission" date="2019-01" db="EMBL/GenBank/DDBJ databases">
        <authorList>
            <person name="Chen W.-M."/>
        </authorList>
    </citation>
    <scope>NUCLEOTIDE SEQUENCE [LARGE SCALE GENOMIC DNA]</scope>
    <source>
        <strain evidence="1 2">TLA-22</strain>
    </source>
</reference>
<dbReference type="Proteomes" id="UP000282977">
    <property type="component" value="Unassembled WGS sequence"/>
</dbReference>
<dbReference type="AlphaFoldDB" id="A0A437J275"/>
<evidence type="ECO:0000313" key="2">
    <source>
        <dbReference type="Proteomes" id="UP000282977"/>
    </source>
</evidence>
<dbReference type="OrthoDB" id="7605205at2"/>
<gene>
    <name evidence="1" type="ORF">ENE74_17865</name>
</gene>
<name>A0A437J275_9SPHN</name>
<dbReference type="EMBL" id="RZUL01000022">
    <property type="protein sequence ID" value="RVT38242.1"/>
    <property type="molecule type" value="Genomic_DNA"/>
</dbReference>
<comment type="caution">
    <text evidence="1">The sequence shown here is derived from an EMBL/GenBank/DDBJ whole genome shotgun (WGS) entry which is preliminary data.</text>
</comment>
<keyword evidence="2" id="KW-1185">Reference proteome</keyword>
<accession>A0A437J275</accession>
<evidence type="ECO:0000313" key="1">
    <source>
        <dbReference type="EMBL" id="RVT38242.1"/>
    </source>
</evidence>
<sequence>MTQSPLPAALVPTSLIDGVEAAACDTLGIKRLRHRSALRSLRLNSGVDLAELVHRIVSSNWTTGRAADNKNRSGQNWRWALQPQIGERNRSPEVVLERAIAGACVRPGRIDWANQIPVASGLISGAADGRRALDLAYRSGERRFQLIELKIASDTPLYAAVELLGYASAWLLTRADPPERSSVLLEADHVDLRVLAPAPYYAPFDLLPLEASLNDGVCSLGERCGVSLSFSFDVLPPQLSRPPLPDDATLLELLSQRRPLHDGNRHG</sequence>
<dbReference type="RefSeq" id="WP_127692215.1">
    <property type="nucleotide sequence ID" value="NZ_RZUL01000022.1"/>
</dbReference>
<protein>
    <submittedName>
        <fullName evidence="1">Uncharacterized protein</fullName>
    </submittedName>
</protein>